<dbReference type="InterPro" id="IPR000602">
    <property type="entry name" value="Glyco_hydro_38_N"/>
</dbReference>
<dbReference type="EMBL" id="JARTCD010000097">
    <property type="protein sequence ID" value="KAJ8652663.1"/>
    <property type="molecule type" value="Genomic_DNA"/>
</dbReference>
<dbReference type="InterPro" id="IPR027291">
    <property type="entry name" value="Glyco_hydro_38_N_sf"/>
</dbReference>
<dbReference type="PANTHER" id="PTHR46017">
    <property type="entry name" value="ALPHA-MANNOSIDASE 2C1"/>
    <property type="match status" value="1"/>
</dbReference>
<dbReference type="GO" id="GO:0046872">
    <property type="term" value="F:metal ion binding"/>
    <property type="evidence" value="ECO:0007669"/>
    <property type="project" value="UniProtKB-KW"/>
</dbReference>
<sequence length="1098" mass="124528">MEGPPIDHTPRVPRDITKARIDNFMLKGSIFYEMGIHYGLWTHRHSGPPHVTLSVYSVPDLKDAVTQTFEKVGQHDRKYGPSWATHWFKVHVVIPQSLDGQKVVFQWDMGCEGLIWSMDGEPLQSLTGGSDQQRHEYILTDHAKDGDKFTFYIEAACNGMFGVGDAAMVPDPNRYFSIKTADLVVPNAPVQDLYHDLEIIRGIAYDTNPDTARAREALWTVNKVINLFKLDDPKSIQQCKSVTSQFLSIKNGSPKGQHQISAIGNCHIDTAWLWPYDETKRKIARSWVTQVDLMDRYPEYIFTGSQTQQYEWLRELYPTVFDRIKEKEKAGQWEIIGGSWVEHGKYTLNSKKEIINLQRWMVLILFLDTNMPCGESLCRQMLLGQRFFDKHFGKRTKIFWLPDSFGYSSQLPQVLKLSGCDYFFTQKLSWNNINKFPLTTFYWVGIDGTRILAHLTPADTYNATVTVAELNKCATKHHDLEYSNESLLCFGHGDGGGGPTPEMLERLRRVNDVDGLPICKPSSALQFFERIATNDRGLQEYNGELYLEFHRGTYTSQALVKQGNRKSEFLVRDVEILGVMATLLAKSLGKTSSYNYPVDDLDHIWKLLCLNQFHDCLPGSAIGLAYKDVHKHHREIISDALSLRHKAQTAIMQLQSEKTIESHDHEGMVVFNTLPWTRAEVVTVPAKGTSWIGQQWTANGHEYVIVRDVPGLGAAGYVAHSQDFIATANDNGAKAYQTEDGTFVLENVNLKATFNGEGQLVQLVDKKTPARKPLVPEKRVGNLLQLYEDVPIYWDAWDVEIYHLQKWKAVKGSGNLKVVSKGPIKAELQFSQRISDKSSIEQTISITCIGERIEFNSHVTWHESHQFLKVEFPWDLVSDHATYEIAYGALRRPTHYNSTIDSAKFEVCGHKFADLSESNYGVALLNNCKYGYATHGNTQRLSLLRSPKGPDENADMGEHKFKYAIYPHKHHFNGSNVVREAIEFNVPLSFRYAKDDELKGGSMLDSLFKVDPPSQVILDTIKTAEDDHGKGDTLILRLYEAYGGQACVKLTSCLNIKHLTITNVLEDDLNEEIKPNADNSYTLCLHPFQILNLKVSIA</sequence>
<gene>
    <name evidence="10" type="ORF">O0I10_011670</name>
</gene>
<comment type="caution">
    <text evidence="10">The sequence shown here is derived from an EMBL/GenBank/DDBJ whole genome shotgun (WGS) entry which is preliminary data.</text>
</comment>
<keyword evidence="4" id="KW-0479">Metal-binding</keyword>
<dbReference type="GO" id="GO:0030246">
    <property type="term" value="F:carbohydrate binding"/>
    <property type="evidence" value="ECO:0007669"/>
    <property type="project" value="InterPro"/>
</dbReference>
<keyword evidence="5" id="KW-0378">Hydrolase</keyword>
<keyword evidence="11" id="KW-1185">Reference proteome</keyword>
<reference evidence="10 11" key="1">
    <citation type="submission" date="2023-03" db="EMBL/GenBank/DDBJ databases">
        <title>Genome sequence of Lichtheimia ornata CBS 291.66.</title>
        <authorList>
            <person name="Mohabir J.T."/>
            <person name="Shea T.P."/>
            <person name="Kurbessoian T."/>
            <person name="Berby B."/>
            <person name="Fontaine J."/>
            <person name="Livny J."/>
            <person name="Gnirke A."/>
            <person name="Stajich J.E."/>
            <person name="Cuomo C.A."/>
        </authorList>
    </citation>
    <scope>NUCLEOTIDE SEQUENCE [LARGE SCALE GENOMIC DNA]</scope>
    <source>
        <strain evidence="10">CBS 291.66</strain>
    </source>
</reference>
<evidence type="ECO:0000313" key="10">
    <source>
        <dbReference type="EMBL" id="KAJ8652663.1"/>
    </source>
</evidence>
<dbReference type="FunFam" id="1.20.1270.50:FF:000004">
    <property type="entry name" value="alpha-mannosidase 2C1 isoform X1"/>
    <property type="match status" value="1"/>
</dbReference>
<dbReference type="InterPro" id="IPR011682">
    <property type="entry name" value="Glyco_hydro_38_C"/>
</dbReference>
<dbReference type="InterPro" id="IPR037094">
    <property type="entry name" value="Glyco_hydro_38_cen_sf"/>
</dbReference>
<comment type="catalytic activity">
    <reaction evidence="1">
        <text>Hydrolysis of terminal, non-reducing alpha-D-mannose residues in alpha-D-mannosides.</text>
        <dbReference type="EC" id="3.2.1.24"/>
    </reaction>
</comment>
<dbReference type="SMART" id="SM00872">
    <property type="entry name" value="Alpha-mann_mid"/>
    <property type="match status" value="1"/>
</dbReference>
<evidence type="ECO:0000256" key="8">
    <source>
        <dbReference type="ARBA" id="ARBA00071615"/>
    </source>
</evidence>
<dbReference type="InterPro" id="IPR011330">
    <property type="entry name" value="Glyco_hydro/deAcase_b/a-brl"/>
</dbReference>
<dbReference type="SUPFAM" id="SSF88688">
    <property type="entry name" value="Families 57/38 glycoside transferase middle domain"/>
    <property type="match status" value="1"/>
</dbReference>
<dbReference type="EC" id="3.2.1.24" evidence="3"/>
<dbReference type="GO" id="GO:0000329">
    <property type="term" value="C:fungal-type vacuole membrane"/>
    <property type="evidence" value="ECO:0007669"/>
    <property type="project" value="TreeGrafter"/>
</dbReference>
<evidence type="ECO:0000256" key="1">
    <source>
        <dbReference type="ARBA" id="ARBA00000365"/>
    </source>
</evidence>
<dbReference type="Pfam" id="PF07748">
    <property type="entry name" value="Glyco_hydro_38C"/>
    <property type="match status" value="1"/>
</dbReference>
<evidence type="ECO:0000256" key="2">
    <source>
        <dbReference type="ARBA" id="ARBA00009792"/>
    </source>
</evidence>
<dbReference type="GeneID" id="83219070"/>
<evidence type="ECO:0000256" key="6">
    <source>
        <dbReference type="ARBA" id="ARBA00023295"/>
    </source>
</evidence>
<dbReference type="Pfam" id="PF17677">
    <property type="entry name" value="Glyco_hydro38C2"/>
    <property type="match status" value="1"/>
</dbReference>
<proteinExistence type="inferred from homology"/>
<keyword evidence="6" id="KW-0326">Glycosidase</keyword>
<dbReference type="Gene3D" id="2.70.98.30">
    <property type="entry name" value="Golgi alpha-mannosidase II, domain 4"/>
    <property type="match status" value="1"/>
</dbReference>
<dbReference type="Gene3D" id="1.20.1270.50">
    <property type="entry name" value="Glycoside hydrolase family 38, central domain"/>
    <property type="match status" value="1"/>
</dbReference>
<dbReference type="Pfam" id="PF09261">
    <property type="entry name" value="Alpha-mann_mid"/>
    <property type="match status" value="1"/>
</dbReference>
<evidence type="ECO:0000313" key="11">
    <source>
        <dbReference type="Proteomes" id="UP001234581"/>
    </source>
</evidence>
<evidence type="ECO:0000256" key="7">
    <source>
        <dbReference type="ARBA" id="ARBA00054985"/>
    </source>
</evidence>
<dbReference type="InterPro" id="IPR015341">
    <property type="entry name" value="Glyco_hydro_38_cen"/>
</dbReference>
<dbReference type="GO" id="GO:0004559">
    <property type="term" value="F:alpha-mannosidase activity"/>
    <property type="evidence" value="ECO:0007669"/>
    <property type="project" value="UniProtKB-EC"/>
</dbReference>
<dbReference type="AlphaFoldDB" id="A0AAD7UT45"/>
<organism evidence="10 11">
    <name type="scientific">Lichtheimia ornata</name>
    <dbReference type="NCBI Taxonomy" id="688661"/>
    <lineage>
        <taxon>Eukaryota</taxon>
        <taxon>Fungi</taxon>
        <taxon>Fungi incertae sedis</taxon>
        <taxon>Mucoromycota</taxon>
        <taxon>Mucoromycotina</taxon>
        <taxon>Mucoromycetes</taxon>
        <taxon>Mucorales</taxon>
        <taxon>Lichtheimiaceae</taxon>
        <taxon>Lichtheimia</taxon>
    </lineage>
</organism>
<dbReference type="GO" id="GO:0006013">
    <property type="term" value="P:mannose metabolic process"/>
    <property type="evidence" value="ECO:0007669"/>
    <property type="project" value="InterPro"/>
</dbReference>
<dbReference type="SUPFAM" id="SSF88713">
    <property type="entry name" value="Glycoside hydrolase/deacetylase"/>
    <property type="match status" value="1"/>
</dbReference>
<feature type="domain" description="Glycoside hydrolase family 38 central" evidence="9">
    <location>
        <begin position="548"/>
        <end position="633"/>
    </location>
</feature>
<dbReference type="InterPro" id="IPR011013">
    <property type="entry name" value="Gal_mutarotase_sf_dom"/>
</dbReference>
<dbReference type="InterPro" id="IPR054723">
    <property type="entry name" value="Ams1-like_N"/>
</dbReference>
<protein>
    <recommendedName>
        <fullName evidence="8">Alpha-mannosidase</fullName>
        <ecNumber evidence="3">3.2.1.24</ecNumber>
    </recommendedName>
</protein>
<dbReference type="SUPFAM" id="SSF74650">
    <property type="entry name" value="Galactose mutarotase-like"/>
    <property type="match status" value="1"/>
</dbReference>
<dbReference type="Proteomes" id="UP001234581">
    <property type="component" value="Unassembled WGS sequence"/>
</dbReference>
<accession>A0AAD7UT45</accession>
<comment type="function">
    <text evidence="7">Degrades free oligosaccharides in the vacuole.</text>
</comment>
<comment type="similarity">
    <text evidence="2">Belongs to the glycosyl hydrolase 38 family.</text>
</comment>
<dbReference type="RefSeq" id="XP_058337577.1">
    <property type="nucleotide sequence ID" value="XM_058491634.1"/>
</dbReference>
<dbReference type="Gene3D" id="3.20.110.10">
    <property type="entry name" value="Glycoside hydrolase 38, N terminal domain"/>
    <property type="match status" value="2"/>
</dbReference>
<dbReference type="Pfam" id="PF01074">
    <property type="entry name" value="Glyco_hydro_38N"/>
    <property type="match status" value="2"/>
</dbReference>
<dbReference type="FunFam" id="2.70.98.30:FF:000001">
    <property type="entry name" value="alpha-mannosidase 2C1 isoform X2"/>
    <property type="match status" value="1"/>
</dbReference>
<evidence type="ECO:0000256" key="4">
    <source>
        <dbReference type="ARBA" id="ARBA00022723"/>
    </source>
</evidence>
<evidence type="ECO:0000256" key="5">
    <source>
        <dbReference type="ARBA" id="ARBA00022801"/>
    </source>
</evidence>
<dbReference type="Pfam" id="PF22907">
    <property type="entry name" value="Ams1-like_1st"/>
    <property type="match status" value="1"/>
</dbReference>
<name>A0AAD7UT45_9FUNG</name>
<dbReference type="PANTHER" id="PTHR46017:SF1">
    <property type="entry name" value="ALPHA-MANNOSIDASE 2C1"/>
    <property type="match status" value="1"/>
</dbReference>
<dbReference type="GO" id="GO:0009313">
    <property type="term" value="P:oligosaccharide catabolic process"/>
    <property type="evidence" value="ECO:0007669"/>
    <property type="project" value="TreeGrafter"/>
</dbReference>
<dbReference type="InterPro" id="IPR028995">
    <property type="entry name" value="Glyco_hydro_57/38_cen_sf"/>
</dbReference>
<evidence type="ECO:0000259" key="9">
    <source>
        <dbReference type="SMART" id="SM00872"/>
    </source>
</evidence>
<dbReference type="InterPro" id="IPR041147">
    <property type="entry name" value="GH38_C"/>
</dbReference>
<evidence type="ECO:0000256" key="3">
    <source>
        <dbReference type="ARBA" id="ARBA00012752"/>
    </source>
</evidence>